<comment type="similarity">
    <text evidence="5">Belongs to the ThrE exporter (TC 2.A.79) family.</text>
</comment>
<name>A0A2T9Y3W0_9FUNG</name>
<feature type="region of interest" description="Disordered" evidence="6">
    <location>
        <begin position="176"/>
        <end position="195"/>
    </location>
</feature>
<evidence type="ECO:0000313" key="10">
    <source>
        <dbReference type="EMBL" id="PVU87035.1"/>
    </source>
</evidence>
<feature type="domain" description="Threonine/serine exporter-like N-terminal" evidence="8">
    <location>
        <begin position="417"/>
        <end position="648"/>
    </location>
</feature>
<keyword evidence="4 7" id="KW-0472">Membrane</keyword>
<feature type="transmembrane region" description="Helical" evidence="7">
    <location>
        <begin position="703"/>
        <end position="721"/>
    </location>
</feature>
<feature type="transmembrane region" description="Helical" evidence="7">
    <location>
        <begin position="733"/>
        <end position="750"/>
    </location>
</feature>
<dbReference type="Pfam" id="PF06738">
    <property type="entry name" value="ThrE"/>
    <property type="match status" value="1"/>
</dbReference>
<evidence type="ECO:0000259" key="9">
    <source>
        <dbReference type="Pfam" id="PF12821"/>
    </source>
</evidence>
<comment type="subcellular location">
    <subcellularLocation>
        <location evidence="1">Membrane</location>
        <topology evidence="1">Multi-pass membrane protein</topology>
    </subcellularLocation>
</comment>
<feature type="transmembrane region" description="Helical" evidence="7">
    <location>
        <begin position="677"/>
        <end position="697"/>
    </location>
</feature>
<dbReference type="PANTHER" id="PTHR31082:SF4">
    <property type="entry name" value="PHEROMONE-REGULATED MEMBRANE PROTEIN 10"/>
    <property type="match status" value="1"/>
</dbReference>
<accession>A0A2T9Y3W0</accession>
<feature type="transmembrane region" description="Helical" evidence="7">
    <location>
        <begin position="756"/>
        <end position="775"/>
    </location>
</feature>
<reference evidence="10 11" key="1">
    <citation type="journal article" date="2018" name="MBio">
        <title>Comparative Genomics Reveals the Core Gene Toolbox for the Fungus-Insect Symbiosis.</title>
        <authorList>
            <person name="Wang Y."/>
            <person name="Stata M."/>
            <person name="Wang W."/>
            <person name="Stajich J.E."/>
            <person name="White M.M."/>
            <person name="Moncalvo J.M."/>
        </authorList>
    </citation>
    <scope>NUCLEOTIDE SEQUENCE [LARGE SCALE GENOMIC DNA]</scope>
    <source>
        <strain evidence="10 11">SWE-8-4</strain>
    </source>
</reference>
<evidence type="ECO:0008006" key="12">
    <source>
        <dbReference type="Google" id="ProtNLM"/>
    </source>
</evidence>
<dbReference type="Proteomes" id="UP000245383">
    <property type="component" value="Unassembled WGS sequence"/>
</dbReference>
<protein>
    <recommendedName>
        <fullName evidence="12">Threonine/serine exporter-like N-terminal domain-containing protein</fullName>
    </recommendedName>
</protein>
<proteinExistence type="inferred from homology"/>
<dbReference type="GO" id="GO:0022857">
    <property type="term" value="F:transmembrane transporter activity"/>
    <property type="evidence" value="ECO:0007669"/>
    <property type="project" value="InterPro"/>
</dbReference>
<dbReference type="STRING" id="133385.A0A2T9Y3W0"/>
<evidence type="ECO:0000256" key="4">
    <source>
        <dbReference type="ARBA" id="ARBA00023136"/>
    </source>
</evidence>
<dbReference type="PANTHER" id="PTHR31082">
    <property type="entry name" value="PHEROMONE-REGULATED MEMBRANE PROTEIN 10"/>
    <property type="match status" value="1"/>
</dbReference>
<evidence type="ECO:0000256" key="3">
    <source>
        <dbReference type="ARBA" id="ARBA00022989"/>
    </source>
</evidence>
<feature type="transmembrane region" description="Helical" evidence="7">
    <location>
        <begin position="572"/>
        <end position="588"/>
    </location>
</feature>
<gene>
    <name evidence="10" type="ORF">BB561_006477</name>
</gene>
<evidence type="ECO:0000256" key="7">
    <source>
        <dbReference type="SAM" id="Phobius"/>
    </source>
</evidence>
<evidence type="ECO:0000256" key="1">
    <source>
        <dbReference type="ARBA" id="ARBA00004141"/>
    </source>
</evidence>
<evidence type="ECO:0000256" key="6">
    <source>
        <dbReference type="SAM" id="MobiDB-lite"/>
    </source>
</evidence>
<dbReference type="OrthoDB" id="413008at2759"/>
<keyword evidence="2 7" id="KW-0812">Transmembrane</keyword>
<sequence length="936" mass="104358">MSSSNHNINKSAQESRADSIYITQVIKKPIIPKTKDPIVHKAIKTPLVSVSDPPDFSSPLVNQNLIESPVSSLLDYSLTPNNNDLYVTRKLSLKRVRKTSKTVVFSKFNFFRRKTVEPNNVNHSLPDNYSISSSKKEVKKLSLDLKSKKMHLLTVPQSRKSSKQQIHKIFNTHADSADSYTSSSNSASKSKINSSNKIKVPNVTQVLSHLRPHHNESSRLQRIAGSVYNDIKSKSTSLPDTPQSGIKNATDESLGRELELALPLALKIISESRVMSPLASRRASCFLSDENNVYGIPSKSSTRKHSTSNLNEKYAKPTNMASKFSSTKNGVENNFLDSNANMNFSESSVMHDGDTSFKYKINRGDTGLHIPEHHLPDDTFDIEKSNQSYEKNFKSNSIVETPGDYFLYMKDETIKQRFVVKIASLLSNCGAPAYRLELSLVQMASFLNLKAGFKCFPEFILIDFSETKSHFSKTEMVNTSPTYDFQKLNLADALFEDVLKGKITYQQGLKDAEVIENLPALYPWWLRLLCGAVTSMCASQFAFNGGFQELWISFLIGGFVYMMIMFSSMNDSFSQILNFAAPFLIAIISSSIQKYACFASTFLSGMFFLLPGVGLTIGTIELMNGSVISGTVRVFKSLFILVTISLSLQLGSNTYYKFFEGINNKSTPLDFGLCKPMSGYYTLLFVPLCLVSNIVYFNSPLKYTPVCVFVTGTMYAIFYALNNFAGFDSTSTIFSFFAAGLLSHFVARVWDIAPFIPIICSMFLLVPGGLALRSFSALFGDVPALDMFSSVLSSCFSITVGLSLSSFNIIENMLTSLIYNLIEAQLYRLTFNFNKTLLKHSSCPPTPNFKKEWDKSDENYTENNASVAVIDMDLVNELADNNGFTDAEMQKISGKNVHTKKTAHFGPGFFEMLKKSANSDDKSLSMTDFFNISTQN</sequence>
<dbReference type="GO" id="GO:0016020">
    <property type="term" value="C:membrane"/>
    <property type="evidence" value="ECO:0007669"/>
    <property type="project" value="UniProtKB-SubCell"/>
</dbReference>
<dbReference type="EMBL" id="MBFR01000565">
    <property type="protein sequence ID" value="PVU87035.1"/>
    <property type="molecule type" value="Genomic_DNA"/>
</dbReference>
<dbReference type="AlphaFoldDB" id="A0A2T9Y3W0"/>
<evidence type="ECO:0000256" key="2">
    <source>
        <dbReference type="ARBA" id="ARBA00022692"/>
    </source>
</evidence>
<comment type="caution">
    <text evidence="10">The sequence shown here is derived from an EMBL/GenBank/DDBJ whole genome shotgun (WGS) entry which is preliminary data.</text>
</comment>
<organism evidence="10 11">
    <name type="scientific">Smittium simulii</name>
    <dbReference type="NCBI Taxonomy" id="133385"/>
    <lineage>
        <taxon>Eukaryota</taxon>
        <taxon>Fungi</taxon>
        <taxon>Fungi incertae sedis</taxon>
        <taxon>Zoopagomycota</taxon>
        <taxon>Kickxellomycotina</taxon>
        <taxon>Harpellomycetes</taxon>
        <taxon>Harpellales</taxon>
        <taxon>Legeriomycetaceae</taxon>
        <taxon>Smittium</taxon>
    </lineage>
</organism>
<dbReference type="InterPro" id="IPR024528">
    <property type="entry name" value="ThrE_2"/>
</dbReference>
<feature type="transmembrane region" description="Helical" evidence="7">
    <location>
        <begin position="637"/>
        <end position="656"/>
    </location>
</feature>
<feature type="transmembrane region" description="Helical" evidence="7">
    <location>
        <begin position="787"/>
        <end position="810"/>
    </location>
</feature>
<feature type="compositionally biased region" description="Low complexity" evidence="6">
    <location>
        <begin position="177"/>
        <end position="195"/>
    </location>
</feature>
<feature type="transmembrane region" description="Helical" evidence="7">
    <location>
        <begin position="550"/>
        <end position="566"/>
    </location>
</feature>
<evidence type="ECO:0000256" key="5">
    <source>
        <dbReference type="ARBA" id="ARBA00034125"/>
    </source>
</evidence>
<evidence type="ECO:0000259" key="8">
    <source>
        <dbReference type="Pfam" id="PF06738"/>
    </source>
</evidence>
<evidence type="ECO:0000313" key="11">
    <source>
        <dbReference type="Proteomes" id="UP000245383"/>
    </source>
</evidence>
<dbReference type="InterPro" id="IPR010619">
    <property type="entry name" value="ThrE-like_N"/>
</dbReference>
<dbReference type="InterPro" id="IPR051361">
    <property type="entry name" value="ThrE/Ser_Exporter"/>
</dbReference>
<keyword evidence="3 7" id="KW-1133">Transmembrane helix</keyword>
<dbReference type="Pfam" id="PF12821">
    <property type="entry name" value="ThrE_2"/>
    <property type="match status" value="1"/>
</dbReference>
<keyword evidence="11" id="KW-1185">Reference proteome</keyword>
<feature type="domain" description="Threonine/Serine exporter ThrE" evidence="9">
    <location>
        <begin position="684"/>
        <end position="807"/>
    </location>
</feature>